<feature type="domain" description="Fibronectin type-III" evidence="1">
    <location>
        <begin position="222"/>
        <end position="320"/>
    </location>
</feature>
<keyword evidence="3" id="KW-1185">Reference proteome</keyword>
<dbReference type="InterPro" id="IPR036116">
    <property type="entry name" value="FN3_sf"/>
</dbReference>
<protein>
    <recommendedName>
        <fullName evidence="1">Fibronectin type-III domain-containing protein</fullName>
    </recommendedName>
</protein>
<dbReference type="InterPro" id="IPR003961">
    <property type="entry name" value="FN3_dom"/>
</dbReference>
<dbReference type="CDD" id="cd00063">
    <property type="entry name" value="FN3"/>
    <property type="match status" value="1"/>
</dbReference>
<gene>
    <name evidence="2" type="ORF">MCOR_46511</name>
</gene>
<evidence type="ECO:0000259" key="1">
    <source>
        <dbReference type="PROSITE" id="PS50853"/>
    </source>
</evidence>
<proteinExistence type="predicted"/>
<dbReference type="AlphaFoldDB" id="A0A6J8E227"/>
<name>A0A6J8E227_MYTCO</name>
<dbReference type="SUPFAM" id="SSF48726">
    <property type="entry name" value="Immunoglobulin"/>
    <property type="match status" value="1"/>
</dbReference>
<reference evidence="2 3" key="1">
    <citation type="submission" date="2020-06" db="EMBL/GenBank/DDBJ databases">
        <authorList>
            <person name="Li R."/>
            <person name="Bekaert M."/>
        </authorList>
    </citation>
    <scope>NUCLEOTIDE SEQUENCE [LARGE SCALE GENOMIC DNA]</scope>
    <source>
        <strain evidence="3">wild</strain>
    </source>
</reference>
<dbReference type="Gene3D" id="2.60.40.10">
    <property type="entry name" value="Immunoglobulins"/>
    <property type="match status" value="2"/>
</dbReference>
<dbReference type="InterPro" id="IPR036179">
    <property type="entry name" value="Ig-like_dom_sf"/>
</dbReference>
<evidence type="ECO:0000313" key="2">
    <source>
        <dbReference type="EMBL" id="CAC5413642.1"/>
    </source>
</evidence>
<dbReference type="SMART" id="SM00060">
    <property type="entry name" value="FN3"/>
    <property type="match status" value="1"/>
</dbReference>
<organism evidence="2 3">
    <name type="scientific">Mytilus coruscus</name>
    <name type="common">Sea mussel</name>
    <dbReference type="NCBI Taxonomy" id="42192"/>
    <lineage>
        <taxon>Eukaryota</taxon>
        <taxon>Metazoa</taxon>
        <taxon>Spiralia</taxon>
        <taxon>Lophotrochozoa</taxon>
        <taxon>Mollusca</taxon>
        <taxon>Bivalvia</taxon>
        <taxon>Autobranchia</taxon>
        <taxon>Pteriomorphia</taxon>
        <taxon>Mytilida</taxon>
        <taxon>Mytiloidea</taxon>
        <taxon>Mytilidae</taxon>
        <taxon>Mytilinae</taxon>
        <taxon>Mytilus</taxon>
    </lineage>
</organism>
<sequence>MSMCAVFADVNNNINTKTVSIPGTTVLLHCPMNLSATIKSWSRGFQILSQGKDISLKLSQRKRLKIISDEDRSYSLEITNITKSDRGVYCCDYEMDTAYQNCTDLDIIDEPFCLPENIFDGINGKMDQMTLKAIIVYNINISDFNWWIGKKIIFNDVRYVYYSNVSFTEKELFGSIINVTVTTVFLRISNLTSEDFNRNYTVTVKYDNRNLTCTYELPAEEIPETPLNLEVKLDGTGIRLSWVSKARKAFQYPVTFYFKYKSCDNDTCQWKTLMHDPNSQNSKSIFNLTENTNYYIVMYAENIFGKSKETDIVAIKTGRINTTFGELLSYAYLSTYPFFSNELNDMNDVSLRSIFKND</sequence>
<dbReference type="Proteomes" id="UP000507470">
    <property type="component" value="Unassembled WGS sequence"/>
</dbReference>
<dbReference type="PROSITE" id="PS50853">
    <property type="entry name" value="FN3"/>
    <property type="match status" value="1"/>
</dbReference>
<accession>A0A6J8E227</accession>
<dbReference type="SUPFAM" id="SSF49265">
    <property type="entry name" value="Fibronectin type III"/>
    <property type="match status" value="1"/>
</dbReference>
<dbReference type="OrthoDB" id="10347086at2759"/>
<dbReference type="InterPro" id="IPR013783">
    <property type="entry name" value="Ig-like_fold"/>
</dbReference>
<dbReference type="EMBL" id="CACVKT020008168">
    <property type="protein sequence ID" value="CAC5413642.1"/>
    <property type="molecule type" value="Genomic_DNA"/>
</dbReference>
<evidence type="ECO:0000313" key="3">
    <source>
        <dbReference type="Proteomes" id="UP000507470"/>
    </source>
</evidence>